<feature type="region of interest" description="Disordered" evidence="1">
    <location>
        <begin position="26"/>
        <end position="59"/>
    </location>
</feature>
<reference evidence="2" key="1">
    <citation type="submission" date="2023-10" db="EMBL/GenBank/DDBJ databases">
        <authorList>
            <person name="Domelevo Entfellner J.-B."/>
        </authorList>
    </citation>
    <scope>NUCLEOTIDE SEQUENCE</scope>
</reference>
<protein>
    <submittedName>
        <fullName evidence="2">Uncharacterized protein</fullName>
    </submittedName>
</protein>
<evidence type="ECO:0000313" key="3">
    <source>
        <dbReference type="Proteomes" id="UP001189624"/>
    </source>
</evidence>
<organism evidence="2 3">
    <name type="scientific">Sphenostylis stenocarpa</name>
    <dbReference type="NCBI Taxonomy" id="92480"/>
    <lineage>
        <taxon>Eukaryota</taxon>
        <taxon>Viridiplantae</taxon>
        <taxon>Streptophyta</taxon>
        <taxon>Embryophyta</taxon>
        <taxon>Tracheophyta</taxon>
        <taxon>Spermatophyta</taxon>
        <taxon>Magnoliopsida</taxon>
        <taxon>eudicotyledons</taxon>
        <taxon>Gunneridae</taxon>
        <taxon>Pentapetalae</taxon>
        <taxon>rosids</taxon>
        <taxon>fabids</taxon>
        <taxon>Fabales</taxon>
        <taxon>Fabaceae</taxon>
        <taxon>Papilionoideae</taxon>
        <taxon>50 kb inversion clade</taxon>
        <taxon>NPAAA clade</taxon>
        <taxon>indigoferoid/millettioid clade</taxon>
        <taxon>Phaseoleae</taxon>
        <taxon>Sphenostylis</taxon>
    </lineage>
</organism>
<dbReference type="Gramene" id="rna-AYBTSS11_LOCUS19746">
    <property type="protein sequence ID" value="CAJ1963388.1"/>
    <property type="gene ID" value="gene-AYBTSS11_LOCUS19746"/>
</dbReference>
<accession>A0AA86SXP8</accession>
<keyword evidence="3" id="KW-1185">Reference proteome</keyword>
<gene>
    <name evidence="2" type="ORF">AYBTSS11_LOCUS19746</name>
</gene>
<dbReference type="AlphaFoldDB" id="A0AA86SXP8"/>
<name>A0AA86SXP8_9FABA</name>
<sequence length="59" mass="6812">MVPRKGFGQIWEGKVRLVNGVHCIGKAESKEKHDKKHKKTEKVRERHGHDAATHTRSEK</sequence>
<feature type="compositionally biased region" description="Basic and acidic residues" evidence="1">
    <location>
        <begin position="42"/>
        <end position="59"/>
    </location>
</feature>
<proteinExistence type="predicted"/>
<evidence type="ECO:0000256" key="1">
    <source>
        <dbReference type="SAM" id="MobiDB-lite"/>
    </source>
</evidence>
<dbReference type="Proteomes" id="UP001189624">
    <property type="component" value="Chromosome 6"/>
</dbReference>
<dbReference type="EMBL" id="OY731403">
    <property type="protein sequence ID" value="CAJ1963388.1"/>
    <property type="molecule type" value="Genomic_DNA"/>
</dbReference>
<evidence type="ECO:0000313" key="2">
    <source>
        <dbReference type="EMBL" id="CAJ1963388.1"/>
    </source>
</evidence>